<feature type="compositionally biased region" description="Polar residues" evidence="5">
    <location>
        <begin position="83"/>
        <end position="94"/>
    </location>
</feature>
<evidence type="ECO:0000256" key="5">
    <source>
        <dbReference type="SAM" id="MobiDB-lite"/>
    </source>
</evidence>
<dbReference type="Pfam" id="PF06544">
    <property type="entry name" value="Prp3_C"/>
    <property type="match status" value="1"/>
</dbReference>
<dbReference type="RefSeq" id="XP_033596255.1">
    <property type="nucleotide sequence ID" value="XM_033744840.1"/>
</dbReference>
<feature type="compositionally biased region" description="Basic and acidic residues" evidence="5">
    <location>
        <begin position="128"/>
        <end position="144"/>
    </location>
</feature>
<dbReference type="CDD" id="cd24162">
    <property type="entry name" value="Prp3_C"/>
    <property type="match status" value="1"/>
</dbReference>
<feature type="domain" description="Pre-mRNA-splicing factor 3" evidence="7">
    <location>
        <begin position="196"/>
        <end position="408"/>
    </location>
</feature>
<evidence type="ECO:0000256" key="2">
    <source>
        <dbReference type="ARBA" id="ARBA00022664"/>
    </source>
</evidence>
<dbReference type="InterPro" id="IPR013881">
    <property type="entry name" value="Pre-mRNA_splic_Prp3_dom"/>
</dbReference>
<dbReference type="GO" id="GO:0000398">
    <property type="term" value="P:mRNA splicing, via spliceosome"/>
    <property type="evidence" value="ECO:0007669"/>
    <property type="project" value="InterPro"/>
</dbReference>
<organism evidence="8 9">
    <name type="scientific">Pseudovirgaria hyperparasitica</name>
    <dbReference type="NCBI Taxonomy" id="470096"/>
    <lineage>
        <taxon>Eukaryota</taxon>
        <taxon>Fungi</taxon>
        <taxon>Dikarya</taxon>
        <taxon>Ascomycota</taxon>
        <taxon>Pezizomycotina</taxon>
        <taxon>Dothideomycetes</taxon>
        <taxon>Dothideomycetes incertae sedis</taxon>
        <taxon>Acrospermales</taxon>
        <taxon>Acrospermaceae</taxon>
        <taxon>Pseudovirgaria</taxon>
    </lineage>
</organism>
<keyword evidence="4" id="KW-0539">Nucleus</keyword>
<feature type="region of interest" description="Disordered" evidence="5">
    <location>
        <begin position="1"/>
        <end position="211"/>
    </location>
</feature>
<dbReference type="Proteomes" id="UP000799437">
    <property type="component" value="Unassembled WGS sequence"/>
</dbReference>
<proteinExistence type="predicted"/>
<feature type="compositionally biased region" description="Pro residues" evidence="5">
    <location>
        <begin position="60"/>
        <end position="69"/>
    </location>
</feature>
<dbReference type="InterPro" id="IPR010541">
    <property type="entry name" value="Prp3_C"/>
</dbReference>
<comment type="subcellular location">
    <subcellularLocation>
        <location evidence="1">Nucleus</location>
    </subcellularLocation>
</comment>
<keyword evidence="3" id="KW-0508">mRNA splicing</keyword>
<reference evidence="8" key="1">
    <citation type="journal article" date="2020" name="Stud. Mycol.">
        <title>101 Dothideomycetes genomes: a test case for predicting lifestyles and emergence of pathogens.</title>
        <authorList>
            <person name="Haridas S."/>
            <person name="Albert R."/>
            <person name="Binder M."/>
            <person name="Bloem J."/>
            <person name="Labutti K."/>
            <person name="Salamov A."/>
            <person name="Andreopoulos B."/>
            <person name="Baker S."/>
            <person name="Barry K."/>
            <person name="Bills G."/>
            <person name="Bluhm B."/>
            <person name="Cannon C."/>
            <person name="Castanera R."/>
            <person name="Culley D."/>
            <person name="Daum C."/>
            <person name="Ezra D."/>
            <person name="Gonzalez J."/>
            <person name="Henrissat B."/>
            <person name="Kuo A."/>
            <person name="Liang C."/>
            <person name="Lipzen A."/>
            <person name="Lutzoni F."/>
            <person name="Magnuson J."/>
            <person name="Mondo S."/>
            <person name="Nolan M."/>
            <person name="Ohm R."/>
            <person name="Pangilinan J."/>
            <person name="Park H.-J."/>
            <person name="Ramirez L."/>
            <person name="Alfaro M."/>
            <person name="Sun H."/>
            <person name="Tritt A."/>
            <person name="Yoshinaga Y."/>
            <person name="Zwiers L.-H."/>
            <person name="Turgeon B."/>
            <person name="Goodwin S."/>
            <person name="Spatafora J."/>
            <person name="Crous P."/>
            <person name="Grigoriev I."/>
        </authorList>
    </citation>
    <scope>NUCLEOTIDE SEQUENCE</scope>
    <source>
        <strain evidence="8">CBS 121739</strain>
    </source>
</reference>
<dbReference type="GeneID" id="54485894"/>
<dbReference type="PANTHER" id="PTHR14212:SF0">
    <property type="entry name" value="U4_U6 SMALL NUCLEAR RIBONUCLEOPROTEIN PRP3"/>
    <property type="match status" value="1"/>
</dbReference>
<feature type="compositionally biased region" description="Basic and acidic residues" evidence="5">
    <location>
        <begin position="160"/>
        <end position="211"/>
    </location>
</feature>
<feature type="region of interest" description="Disordered" evidence="5">
    <location>
        <begin position="495"/>
        <end position="522"/>
    </location>
</feature>
<feature type="domain" description="Small nuclear ribonucleoprotein Prp3 C-terminal" evidence="6">
    <location>
        <begin position="431"/>
        <end position="584"/>
    </location>
</feature>
<sequence length="619" mass="69866">MPEKRHLDDGSGLENDNKRPRSNNASPAPNGAPKMDLTAKIAEARARAAQVAARHGSKQRPPPSGPPVQSPIEIARAKAAAFSQRTSSAASNAHETPKPTPGELARAKAEALRKRKALELANQPSENLTKRRQDETIAQYRERIGGGLGIGLHPALQDSPETKAEPLKEVERSKTSRRREPSPRRPMSEDVEAKDNPYLSKDVDAETEGARSRPARALIFNPHGKFIEEAAKERRRKQLEEMRGLLQGVEKAQEQLGPERAFVIEEPPEIEWWDESFVNGTDYTNLDAPGKLKLDGDDSLITIYVLHPVPIQPPQEKNAPPPKPLYLTKKEMAKNRRTRRKADLKDEQAKIRLGLVEPPPPKVKKSNLMRVLGNQAVQDPTAVEARVNREIEERLAKHEAANADRALTKEERGEKLVKRQLGDAAKGIHVALYRIGNLSYGKHRYQIDQNAKQQALTGIGIMTPNMNIVIVEGGQRALQLYRKLMQRRIKWHENFSRPKKNSGEDEEEDEAEEGPPESKHAFMSQYDENGDLKDNSENKCILVWEGEVKERSFRQWRGMRACETEQEAKDQLSKFKMENMWNLAKAADMTEVQTIWTHDPTQAKKQEEDQLDAGLDDYE</sequence>
<dbReference type="GO" id="GO:0046540">
    <property type="term" value="C:U4/U6 x U5 tri-snRNP complex"/>
    <property type="evidence" value="ECO:0007669"/>
    <property type="project" value="InterPro"/>
</dbReference>
<feature type="compositionally biased region" description="Basic and acidic residues" evidence="5">
    <location>
        <begin position="1"/>
        <end position="19"/>
    </location>
</feature>
<evidence type="ECO:0000313" key="8">
    <source>
        <dbReference type="EMBL" id="KAF2753804.1"/>
    </source>
</evidence>
<evidence type="ECO:0000256" key="4">
    <source>
        <dbReference type="ARBA" id="ARBA00023242"/>
    </source>
</evidence>
<evidence type="ECO:0000256" key="3">
    <source>
        <dbReference type="ARBA" id="ARBA00023187"/>
    </source>
</evidence>
<keyword evidence="9" id="KW-1185">Reference proteome</keyword>
<dbReference type="EMBL" id="ML996583">
    <property type="protein sequence ID" value="KAF2753804.1"/>
    <property type="molecule type" value="Genomic_DNA"/>
</dbReference>
<dbReference type="AlphaFoldDB" id="A0A6A6VVR3"/>
<evidence type="ECO:0000313" key="9">
    <source>
        <dbReference type="Proteomes" id="UP000799437"/>
    </source>
</evidence>
<evidence type="ECO:0000259" key="7">
    <source>
        <dbReference type="Pfam" id="PF08572"/>
    </source>
</evidence>
<accession>A0A6A6VVR3</accession>
<keyword evidence="2" id="KW-0507">mRNA processing</keyword>
<dbReference type="Pfam" id="PF08572">
    <property type="entry name" value="PRP3"/>
    <property type="match status" value="1"/>
</dbReference>
<protein>
    <submittedName>
        <fullName evidence="8">PRP3-domain-containing protein</fullName>
    </submittedName>
</protein>
<dbReference type="PANTHER" id="PTHR14212">
    <property type="entry name" value="U4/U6-ASSOCIATED RNA SPLICING FACTOR-RELATED"/>
    <property type="match status" value="1"/>
</dbReference>
<gene>
    <name evidence="8" type="ORF">EJ05DRAFT_480262</name>
</gene>
<dbReference type="OrthoDB" id="10264544at2759"/>
<feature type="compositionally biased region" description="Acidic residues" evidence="5">
    <location>
        <begin position="609"/>
        <end position="619"/>
    </location>
</feature>
<evidence type="ECO:0000256" key="1">
    <source>
        <dbReference type="ARBA" id="ARBA00004123"/>
    </source>
</evidence>
<name>A0A6A6VVR3_9PEZI</name>
<dbReference type="InterPro" id="IPR027104">
    <property type="entry name" value="Prp3"/>
</dbReference>
<feature type="compositionally biased region" description="Acidic residues" evidence="5">
    <location>
        <begin position="504"/>
        <end position="515"/>
    </location>
</feature>
<feature type="region of interest" description="Disordered" evidence="5">
    <location>
        <begin position="597"/>
        <end position="619"/>
    </location>
</feature>
<evidence type="ECO:0000259" key="6">
    <source>
        <dbReference type="Pfam" id="PF06544"/>
    </source>
</evidence>